<dbReference type="RefSeq" id="YP_010077924.1">
    <property type="nucleotide sequence ID" value="NC_054952.1"/>
</dbReference>
<dbReference type="KEGG" id="vg:65066832"/>
<dbReference type="Pfam" id="PF23942">
    <property type="entry name" value="DUF7277"/>
    <property type="match status" value="1"/>
</dbReference>
<feature type="domain" description="DUF7275" evidence="1">
    <location>
        <begin position="109"/>
        <end position="291"/>
    </location>
</feature>
<evidence type="ECO:0000259" key="2">
    <source>
        <dbReference type="Pfam" id="PF23942"/>
    </source>
</evidence>
<dbReference type="Proteomes" id="UP000224291">
    <property type="component" value="Segment"/>
</dbReference>
<feature type="domain" description="DUF7277" evidence="2">
    <location>
        <begin position="3"/>
        <end position="84"/>
    </location>
</feature>
<dbReference type="GeneID" id="65066832"/>
<name>A0A0H4ISK8_9CAUD</name>
<evidence type="ECO:0000313" key="4">
    <source>
        <dbReference type="Proteomes" id="UP000224291"/>
    </source>
</evidence>
<dbReference type="InterPro" id="IPR055699">
    <property type="entry name" value="DUF7275"/>
</dbReference>
<accession>A0A0H4ISK8</accession>
<evidence type="ECO:0000259" key="1">
    <source>
        <dbReference type="Pfam" id="PF23940"/>
    </source>
</evidence>
<dbReference type="InterPro" id="IPR055701">
    <property type="entry name" value="DUF7277"/>
</dbReference>
<evidence type="ECO:0000313" key="3">
    <source>
        <dbReference type="EMBL" id="AKO61731.1"/>
    </source>
</evidence>
<protein>
    <submittedName>
        <fullName evidence="3">Uncharacterized protein</fullName>
    </submittedName>
</protein>
<sequence>MILIMGSQALRAAGIVIDRPRLDIDFIGDLESAAKMIKSFQYTRVEHSEDAKHIYAFPPEGKRGPILDAELAWEGTTAASLIELVKENPGALTVEKENSEIMHLRPEVILTLKISHKYKKNSRHFLKTMRDIQYLKSLGYKVPKLLSDWLKDRKRETYNYKHPKLEGGVTKTDFFKDDGIRYVYDHDSIHEHVKKLHQPAYRFFQPEGEQVGTSKEEFFAQPREVQLLAVLEESYVLSLERSIVPFDLFDDEEKCRQAFLMALSKVCTSITSGWFRKFAWDNYDAVLELYDIEYVYRFQAATLAGVVAPYIKPSY</sequence>
<keyword evidence="4" id="KW-1185">Reference proteome</keyword>
<dbReference type="Pfam" id="PF23940">
    <property type="entry name" value="DUF7275"/>
    <property type="match status" value="1"/>
</dbReference>
<dbReference type="EMBL" id="KR560069">
    <property type="protein sequence ID" value="AKO61731.1"/>
    <property type="molecule type" value="Genomic_DNA"/>
</dbReference>
<proteinExistence type="predicted"/>
<reference evidence="3 4" key="1">
    <citation type="submission" date="2015-05" db="EMBL/GenBank/DDBJ databases">
        <authorList>
            <person name="Liu X."/>
            <person name="Tong Y."/>
            <person name="Huang Y."/>
            <person name="Fan H."/>
            <person name="An X."/>
            <person name="Mi Z."/>
            <person name="Zhang Z."/>
        </authorList>
    </citation>
    <scope>NUCLEOTIDE SEQUENCE [LARGE SCALE GENOMIC DNA]</scope>
</reference>
<organism evidence="3 4">
    <name type="scientific">Stenotrophomonas phage IME-SM1</name>
    <dbReference type="NCBI Taxonomy" id="1654717"/>
    <lineage>
        <taxon>Viruses</taxon>
        <taxon>Duplodnaviria</taxon>
        <taxon>Heunggongvirae</taxon>
        <taxon>Uroviricota</taxon>
        <taxon>Caudoviricetes</taxon>
        <taxon>Menderavirus</taxon>
        <taxon>Menderavirus IMESM1</taxon>
    </lineage>
</organism>